<feature type="compositionally biased region" description="Polar residues" evidence="1">
    <location>
        <begin position="9"/>
        <end position="20"/>
    </location>
</feature>
<feature type="compositionally biased region" description="Polar residues" evidence="1">
    <location>
        <begin position="461"/>
        <end position="476"/>
    </location>
</feature>
<feature type="compositionally biased region" description="Basic and acidic residues" evidence="1">
    <location>
        <begin position="264"/>
        <end position="273"/>
    </location>
</feature>
<feature type="compositionally biased region" description="Polar residues" evidence="1">
    <location>
        <begin position="125"/>
        <end position="143"/>
    </location>
</feature>
<feature type="region of interest" description="Disordered" evidence="1">
    <location>
        <begin position="305"/>
        <end position="390"/>
    </location>
</feature>
<feature type="region of interest" description="Disordered" evidence="1">
    <location>
        <begin position="533"/>
        <end position="552"/>
    </location>
</feature>
<organism evidence="2 3">
    <name type="scientific">Smittium simulii</name>
    <dbReference type="NCBI Taxonomy" id="133385"/>
    <lineage>
        <taxon>Eukaryota</taxon>
        <taxon>Fungi</taxon>
        <taxon>Fungi incertae sedis</taxon>
        <taxon>Zoopagomycota</taxon>
        <taxon>Kickxellomycotina</taxon>
        <taxon>Harpellomycetes</taxon>
        <taxon>Harpellales</taxon>
        <taxon>Legeriomycetaceae</taxon>
        <taxon>Smittium</taxon>
    </lineage>
</organism>
<feature type="compositionally biased region" description="Low complexity" evidence="1">
    <location>
        <begin position="415"/>
        <end position="437"/>
    </location>
</feature>
<feature type="compositionally biased region" description="Polar residues" evidence="1">
    <location>
        <begin position="274"/>
        <end position="286"/>
    </location>
</feature>
<feature type="compositionally biased region" description="Basic residues" evidence="1">
    <location>
        <begin position="438"/>
        <end position="447"/>
    </location>
</feature>
<dbReference type="Proteomes" id="UP000245383">
    <property type="component" value="Unassembled WGS sequence"/>
</dbReference>
<comment type="caution">
    <text evidence="2">The sequence shown here is derived from an EMBL/GenBank/DDBJ whole genome shotgun (WGS) entry which is preliminary data.</text>
</comment>
<reference evidence="2 3" key="1">
    <citation type="journal article" date="2018" name="MBio">
        <title>Comparative Genomics Reveals the Core Gene Toolbox for the Fungus-Insect Symbiosis.</title>
        <authorList>
            <person name="Wang Y."/>
            <person name="Stata M."/>
            <person name="Wang W."/>
            <person name="Stajich J.E."/>
            <person name="White M.M."/>
            <person name="Moncalvo J.M."/>
        </authorList>
    </citation>
    <scope>NUCLEOTIDE SEQUENCE [LARGE SCALE GENOMIC DNA]</scope>
    <source>
        <strain evidence="2 3">SWE-8-4</strain>
    </source>
</reference>
<feature type="region of interest" description="Disordered" evidence="1">
    <location>
        <begin position="407"/>
        <end position="484"/>
    </location>
</feature>
<keyword evidence="3" id="KW-1185">Reference proteome</keyword>
<sequence>MSARYNLRSGLSSASESEYNPTDAGIAAVRSPKTSRASTRIATKKTKPDESESGLETDPANLTKALRITRSISSTAGTPTRKNASKKTSADLPTVETPTTARKRGRPPKPKTEADSIIKCKKTDTTPANSPKQSILTQESLSIKKTRSVKTAGRTPEVVLNELPQTPTSTYRNAKAQSAKNKAKAAADISAIGQFSGSKNVDVLLETAQNDSLPKTYVSIIEEQKPDLDLLNTSSPTIVKPPHFDLSELKVEKHTKKASSDASKNSKIEKKPTDLNSLDQNLSSENTNLNNIDTILDKSVSNKNKNTVFPKKESSILPTLLENKSNNNSQDSNSKKTDEISNKPTSKRKKRKSSSNASTPQGQVTLGSLSTSSSNVSLESSNIDKSENNPQIKNEIILQDIQDNQPSTTIFSTPTNQSLNISNINSTSPSSSATQKSSNKKNKKAAKKQSNLSSSKVDSHLMNSVDLSSTLSPTENSAKKSVKKTKDLDVLAQAKNSQVLLKCDEVKKIKLDQPNLAKTNDSLMTEVPSLQGSDLNKKATDTKSKNNKHSIPKKSEAEIEYIKVDHSSIKPTITAFSSYSDNSDDDQGPEIVSTKVLPSNKNLSGESTTLKSNLDQIDSSLENVVNSLPKELENKLFGTNSKNNSHKIFDDNIQQDQLEDLDTSLNASQTVDTNSTSLDPKSSILLKNQFRQNKIKTKDLPADAIALLPDQLLSNTLTPIPQNTDNSVLKRKKNKKKDDSRLSKKKKRNLEDIKHSKNADFKVIKGFNVVNNAPAKEQNFGVDANFILKPFVTSNNDDSNKIVSMKDSCLTISRLERKRVTSFEIKSKPLRF</sequence>
<feature type="compositionally biased region" description="Low complexity" evidence="1">
    <location>
        <begin position="364"/>
        <end position="381"/>
    </location>
</feature>
<feature type="region of interest" description="Disordered" evidence="1">
    <location>
        <begin position="251"/>
        <end position="286"/>
    </location>
</feature>
<proteinExistence type="predicted"/>
<feature type="region of interest" description="Disordered" evidence="1">
    <location>
        <begin position="718"/>
        <end position="746"/>
    </location>
</feature>
<name>A0A2T9YIY1_9FUNG</name>
<dbReference type="EMBL" id="MBFR01000168">
    <property type="protein sequence ID" value="PVU92290.1"/>
    <property type="molecule type" value="Genomic_DNA"/>
</dbReference>
<dbReference type="AlphaFoldDB" id="A0A2T9YIY1"/>
<feature type="compositionally biased region" description="Basic and acidic residues" evidence="1">
    <location>
        <begin position="110"/>
        <end position="124"/>
    </location>
</feature>
<feature type="compositionally biased region" description="Basic and acidic residues" evidence="1">
    <location>
        <begin position="535"/>
        <end position="544"/>
    </location>
</feature>
<gene>
    <name evidence="2" type="ORF">BB561_003927</name>
</gene>
<feature type="compositionally biased region" description="Polar residues" evidence="1">
    <location>
        <begin position="32"/>
        <end position="41"/>
    </location>
</feature>
<evidence type="ECO:0000256" key="1">
    <source>
        <dbReference type="SAM" id="MobiDB-lite"/>
    </source>
</evidence>
<feature type="region of interest" description="Disordered" evidence="1">
    <location>
        <begin position="1"/>
        <end position="156"/>
    </location>
</feature>
<feature type="compositionally biased region" description="Polar residues" evidence="1">
    <location>
        <begin position="70"/>
        <end position="82"/>
    </location>
</feature>
<accession>A0A2T9YIY1</accession>
<evidence type="ECO:0000313" key="3">
    <source>
        <dbReference type="Proteomes" id="UP000245383"/>
    </source>
</evidence>
<evidence type="ECO:0000313" key="2">
    <source>
        <dbReference type="EMBL" id="PVU92290.1"/>
    </source>
</evidence>
<feature type="compositionally biased region" description="Low complexity" evidence="1">
    <location>
        <begin position="323"/>
        <end position="332"/>
    </location>
</feature>
<protein>
    <submittedName>
        <fullName evidence="2">Uncharacterized protein</fullName>
    </submittedName>
</protein>